<evidence type="ECO:0000256" key="1">
    <source>
        <dbReference type="SAM" id="SignalP"/>
    </source>
</evidence>
<gene>
    <name evidence="2" type="ORF">FDP41_003556</name>
</gene>
<feature type="chain" id="PRO_5025564624" evidence="1">
    <location>
        <begin position="21"/>
        <end position="224"/>
    </location>
</feature>
<keyword evidence="3" id="KW-1185">Reference proteome</keyword>
<dbReference type="VEuPathDB" id="AmoebaDB:NF0063620"/>
<dbReference type="VEuPathDB" id="AmoebaDB:FDP41_003556"/>
<organism evidence="2 3">
    <name type="scientific">Naegleria fowleri</name>
    <name type="common">Brain eating amoeba</name>
    <dbReference type="NCBI Taxonomy" id="5763"/>
    <lineage>
        <taxon>Eukaryota</taxon>
        <taxon>Discoba</taxon>
        <taxon>Heterolobosea</taxon>
        <taxon>Tetramitia</taxon>
        <taxon>Eutetramitia</taxon>
        <taxon>Vahlkampfiidae</taxon>
        <taxon>Naegleria</taxon>
    </lineage>
</organism>
<dbReference type="VEuPathDB" id="AmoebaDB:NfTy_070520"/>
<name>A0A6A5BTK8_NAEFO</name>
<evidence type="ECO:0000313" key="2">
    <source>
        <dbReference type="EMBL" id="KAF0977564.1"/>
    </source>
</evidence>
<comment type="caution">
    <text evidence="2">The sequence shown here is derived from an EMBL/GenBank/DDBJ whole genome shotgun (WGS) entry which is preliminary data.</text>
</comment>
<keyword evidence="1" id="KW-0732">Signal</keyword>
<sequence length="224" mass="25500">MAQSSLVLFFLFFCLMFSSSDMIHSLSLSFTTTTQFTKSTKIINTTINTATATPTSKQILYWMGLERTHENITQDLNTVLQRSSRGQLTQISYEAYNLGSMSAFVDNHFYNVLPILKSSPHIQETYPMITTVNIPYLTDLLNNETSMDKFIKQAIQNEKLIQATGYNIDFEPDRCEASTRLAPAFAVFLNRFADALHSIGRKLTVRRKLELLLGLQINCRDTSR</sequence>
<dbReference type="RefSeq" id="XP_044562277.1">
    <property type="nucleotide sequence ID" value="XM_044706873.1"/>
</dbReference>
<proteinExistence type="predicted"/>
<dbReference type="AlphaFoldDB" id="A0A6A5BTK8"/>
<accession>A0A6A5BTK8</accession>
<dbReference type="GeneID" id="68110774"/>
<reference evidence="2 3" key="1">
    <citation type="journal article" date="2019" name="Sci. Rep.">
        <title>Nanopore sequencing improves the draft genome of the human pathogenic amoeba Naegleria fowleri.</title>
        <authorList>
            <person name="Liechti N."/>
            <person name="Schurch N."/>
            <person name="Bruggmann R."/>
            <person name="Wittwer M."/>
        </authorList>
    </citation>
    <scope>NUCLEOTIDE SEQUENCE [LARGE SCALE GENOMIC DNA]</scope>
    <source>
        <strain evidence="2 3">ATCC 30894</strain>
    </source>
</reference>
<feature type="signal peptide" evidence="1">
    <location>
        <begin position="1"/>
        <end position="20"/>
    </location>
</feature>
<dbReference type="EMBL" id="VFQX01000034">
    <property type="protein sequence ID" value="KAF0977564.1"/>
    <property type="molecule type" value="Genomic_DNA"/>
</dbReference>
<dbReference type="Gene3D" id="3.20.20.80">
    <property type="entry name" value="Glycosidases"/>
    <property type="match status" value="1"/>
</dbReference>
<dbReference type="Proteomes" id="UP000444721">
    <property type="component" value="Unassembled WGS sequence"/>
</dbReference>
<evidence type="ECO:0000313" key="3">
    <source>
        <dbReference type="Proteomes" id="UP000444721"/>
    </source>
</evidence>
<protein>
    <submittedName>
        <fullName evidence="2">Uncharacterized protein</fullName>
    </submittedName>
</protein>
<dbReference type="OrthoDB" id="15244at2759"/>